<keyword evidence="1" id="KW-0812">Transmembrane</keyword>
<accession>A0A1Y5TU51</accession>
<reference evidence="2 3" key="1">
    <citation type="submission" date="2017-03" db="EMBL/GenBank/DDBJ databases">
        <authorList>
            <person name="Afonso C.L."/>
            <person name="Miller P.J."/>
            <person name="Scott M.A."/>
            <person name="Spackman E."/>
            <person name="Goraichik I."/>
            <person name="Dimitrov K.M."/>
            <person name="Suarez D.L."/>
            <person name="Swayne D.E."/>
        </authorList>
    </citation>
    <scope>NUCLEOTIDE SEQUENCE [LARGE SCALE GENOMIC DNA]</scope>
    <source>
        <strain evidence="2 3">CECT 7691</strain>
    </source>
</reference>
<sequence length="139" mass="15227">MLPIEILLPVAAASVALVIAIIWMLGGRRTARLDEAAVRALLAAEDPPPDIVHLLIGQDERAALAQDGAGQVWLAYAHGDRTNLRPLAAQDIRAAVVRERSGSALLELRLRDVARPWQVLACTDRATAECWRERLVARR</sequence>
<evidence type="ECO:0000313" key="3">
    <source>
        <dbReference type="Proteomes" id="UP000193200"/>
    </source>
</evidence>
<gene>
    <name evidence="2" type="ORF">OCH7691_03514</name>
</gene>
<organism evidence="2 3">
    <name type="scientific">Oceanibacterium hippocampi</name>
    <dbReference type="NCBI Taxonomy" id="745714"/>
    <lineage>
        <taxon>Bacteria</taxon>
        <taxon>Pseudomonadati</taxon>
        <taxon>Pseudomonadota</taxon>
        <taxon>Alphaproteobacteria</taxon>
        <taxon>Sneathiellales</taxon>
        <taxon>Sneathiellaceae</taxon>
        <taxon>Oceanibacterium</taxon>
    </lineage>
</organism>
<keyword evidence="1" id="KW-1133">Transmembrane helix</keyword>
<evidence type="ECO:0000313" key="2">
    <source>
        <dbReference type="EMBL" id="SLN72813.1"/>
    </source>
</evidence>
<dbReference type="AlphaFoldDB" id="A0A1Y5TU51"/>
<keyword evidence="1" id="KW-0472">Membrane</keyword>
<name>A0A1Y5TU51_9PROT</name>
<proteinExistence type="predicted"/>
<evidence type="ECO:0000256" key="1">
    <source>
        <dbReference type="SAM" id="Phobius"/>
    </source>
</evidence>
<dbReference type="InParanoid" id="A0A1Y5TU51"/>
<feature type="transmembrane region" description="Helical" evidence="1">
    <location>
        <begin position="6"/>
        <end position="25"/>
    </location>
</feature>
<dbReference type="Proteomes" id="UP000193200">
    <property type="component" value="Unassembled WGS sequence"/>
</dbReference>
<dbReference type="RefSeq" id="WP_085884849.1">
    <property type="nucleotide sequence ID" value="NZ_FWFR01000003.1"/>
</dbReference>
<protein>
    <submittedName>
        <fullName evidence="2">Uncharacterized protein</fullName>
    </submittedName>
</protein>
<keyword evidence="3" id="KW-1185">Reference proteome</keyword>
<dbReference type="EMBL" id="FWFR01000003">
    <property type="protein sequence ID" value="SLN72813.1"/>
    <property type="molecule type" value="Genomic_DNA"/>
</dbReference>